<proteinExistence type="predicted"/>
<dbReference type="PANTHER" id="PTHR31594">
    <property type="entry name" value="AIG1-TYPE G DOMAIN-CONTAINING PROTEIN"/>
    <property type="match status" value="1"/>
</dbReference>
<name>A0A0S7ERW8_9TELE</name>
<evidence type="ECO:0000313" key="1">
    <source>
        <dbReference type="EMBL" id="JAO06552.1"/>
    </source>
</evidence>
<dbReference type="AlphaFoldDB" id="A0A0S7ERW8"/>
<feature type="non-terminal residue" evidence="1">
    <location>
        <position position="188"/>
    </location>
</feature>
<dbReference type="EMBL" id="GBYX01475123">
    <property type="protein sequence ID" value="JAO06552.1"/>
    <property type="molecule type" value="Transcribed_RNA"/>
</dbReference>
<accession>A0A0S7ERW8</accession>
<dbReference type="PANTHER" id="PTHR31594:SF14">
    <property type="entry name" value="FIBRONECTIN TYPE-III DOMAIN-CONTAINING PROTEIN"/>
    <property type="match status" value="1"/>
</dbReference>
<reference evidence="1" key="1">
    <citation type="submission" date="2014-12" db="EMBL/GenBank/DDBJ databases">
        <title>Parallel Evolution in Life History Adaptation Evident in the Tissue-Specific Poeciliopsis prolifica transcriptome.</title>
        <authorList>
            <person name="Jue N.K."/>
            <person name="Foley R.J."/>
            <person name="Obergfell C."/>
            <person name="Reznick D.N."/>
            <person name="O'Neill R.J."/>
            <person name="O'Neill M.J."/>
        </authorList>
    </citation>
    <scope>NUCLEOTIDE SEQUENCE</scope>
</reference>
<dbReference type="InterPro" id="IPR052090">
    <property type="entry name" value="Cytolytic_pore-forming_toxin"/>
</dbReference>
<feature type="non-terminal residue" evidence="1">
    <location>
        <position position="1"/>
    </location>
</feature>
<gene>
    <name evidence="1" type="primary">STXA</name>
</gene>
<protein>
    <submittedName>
        <fullName evidence="1">STXA</fullName>
    </submittedName>
</protein>
<sequence>ASSSGIFSDKVQNLATHVVTGIQYGANAFFVFYSEKLESSQDQEFQGTLEGAINKIPKMSVDGSMSVQLGEKEKSLLKSISCQFYGDFLLDNPTSFEDALKTYQNLSKILREDKNNSVPVEVFLTPLKTYDSNTPAVMGEICEGLITKAQDVFEDLSQFDIRCKEILEDAALKNLPHIYKNVQKFLDL</sequence>
<organism evidence="1">
    <name type="scientific">Poeciliopsis prolifica</name>
    <name type="common">blackstripe livebearer</name>
    <dbReference type="NCBI Taxonomy" id="188132"/>
    <lineage>
        <taxon>Eukaryota</taxon>
        <taxon>Metazoa</taxon>
        <taxon>Chordata</taxon>
        <taxon>Craniata</taxon>
        <taxon>Vertebrata</taxon>
        <taxon>Euteleostomi</taxon>
        <taxon>Actinopterygii</taxon>
        <taxon>Neopterygii</taxon>
        <taxon>Teleostei</taxon>
        <taxon>Neoteleostei</taxon>
        <taxon>Acanthomorphata</taxon>
        <taxon>Ovalentaria</taxon>
        <taxon>Atherinomorphae</taxon>
        <taxon>Cyprinodontiformes</taxon>
        <taxon>Poeciliidae</taxon>
        <taxon>Poeciliinae</taxon>
        <taxon>Poeciliopsis</taxon>
    </lineage>
</organism>